<dbReference type="AlphaFoldDB" id="A0A6P7WHF5"/>
<evidence type="ECO:0000256" key="4">
    <source>
        <dbReference type="ARBA" id="ARBA00022606"/>
    </source>
</evidence>
<evidence type="ECO:0000256" key="11">
    <source>
        <dbReference type="RuleBase" id="RU004423"/>
    </source>
</evidence>
<dbReference type="RefSeq" id="XP_030042707.1">
    <property type="nucleotide sequence ID" value="XM_030186847.1"/>
</dbReference>
<comment type="subcellular location">
    <subcellularLocation>
        <location evidence="1 12">Membrane</location>
        <topology evidence="1 12">Multi-pass membrane protein</topology>
    </subcellularLocation>
</comment>
<keyword evidence="8 12" id="KW-0472">Membrane</keyword>
<evidence type="ECO:0000256" key="5">
    <source>
        <dbReference type="ARBA" id="ARBA00022692"/>
    </source>
</evidence>
<feature type="transmembrane region" description="Helical" evidence="13">
    <location>
        <begin position="45"/>
        <end position="63"/>
    </location>
</feature>
<evidence type="ECO:0000256" key="12">
    <source>
        <dbReference type="RuleBase" id="RU004424"/>
    </source>
</evidence>
<dbReference type="GO" id="GO:0033038">
    <property type="term" value="F:bitter taste receptor activity"/>
    <property type="evidence" value="ECO:0007669"/>
    <property type="project" value="InterPro"/>
</dbReference>
<reference evidence="15" key="1">
    <citation type="submission" date="2025-08" db="UniProtKB">
        <authorList>
            <consortium name="RefSeq"/>
        </authorList>
    </citation>
    <scope>IDENTIFICATION</scope>
</reference>
<gene>
    <name evidence="15" type="primary">LOC115457428</name>
</gene>
<dbReference type="PANTHER" id="PTHR11394:SF47">
    <property type="entry name" value="TASTE RECEPTOR TYPE 2 MEMBER 40"/>
    <property type="match status" value="1"/>
</dbReference>
<dbReference type="InterPro" id="IPR007960">
    <property type="entry name" value="TAS2R"/>
</dbReference>
<evidence type="ECO:0000256" key="10">
    <source>
        <dbReference type="ARBA" id="ARBA00023224"/>
    </source>
</evidence>
<dbReference type="KEGG" id="muo:115457428"/>
<evidence type="ECO:0000256" key="6">
    <source>
        <dbReference type="ARBA" id="ARBA00022989"/>
    </source>
</evidence>
<keyword evidence="9 12" id="KW-0675">Receptor</keyword>
<dbReference type="GO" id="GO:0004930">
    <property type="term" value="F:G protein-coupled receptor activity"/>
    <property type="evidence" value="ECO:0007669"/>
    <property type="project" value="UniProtKB-KW"/>
</dbReference>
<keyword evidence="4 12" id="KW-0716">Sensory transduction</keyword>
<dbReference type="Gene3D" id="1.20.1070.10">
    <property type="entry name" value="Rhodopsin 7-helix transmembrane proteins"/>
    <property type="match status" value="1"/>
</dbReference>
<feature type="transmembrane region" description="Helical" evidence="13">
    <location>
        <begin position="83"/>
        <end position="108"/>
    </location>
</feature>
<keyword evidence="6 13" id="KW-1133">Transmembrane helix</keyword>
<evidence type="ECO:0000256" key="9">
    <source>
        <dbReference type="ARBA" id="ARBA00023170"/>
    </source>
</evidence>
<organism evidence="14 15">
    <name type="scientific">Microcaecilia unicolor</name>
    <dbReference type="NCBI Taxonomy" id="1415580"/>
    <lineage>
        <taxon>Eukaryota</taxon>
        <taxon>Metazoa</taxon>
        <taxon>Chordata</taxon>
        <taxon>Craniata</taxon>
        <taxon>Vertebrata</taxon>
        <taxon>Euteleostomi</taxon>
        <taxon>Amphibia</taxon>
        <taxon>Gymnophiona</taxon>
        <taxon>Siphonopidae</taxon>
        <taxon>Microcaecilia</taxon>
    </lineage>
</organism>
<accession>A0A6P7WHF5</accession>
<keyword evidence="14" id="KW-1185">Reference proteome</keyword>
<evidence type="ECO:0000256" key="3">
    <source>
        <dbReference type="ARBA" id="ARBA00022480"/>
    </source>
</evidence>
<evidence type="ECO:0000256" key="2">
    <source>
        <dbReference type="ARBA" id="ARBA00007376"/>
    </source>
</evidence>
<evidence type="ECO:0000256" key="13">
    <source>
        <dbReference type="SAM" id="Phobius"/>
    </source>
</evidence>
<dbReference type="OrthoDB" id="8876749at2759"/>
<dbReference type="SUPFAM" id="SSF81321">
    <property type="entry name" value="Family A G protein-coupled receptor-like"/>
    <property type="match status" value="1"/>
</dbReference>
<feature type="transmembrane region" description="Helical" evidence="13">
    <location>
        <begin position="185"/>
        <end position="207"/>
    </location>
</feature>
<keyword evidence="5 12" id="KW-0812">Transmembrane</keyword>
<comment type="similarity">
    <text evidence="2 11">Belongs to the G-protein coupled receptor T2R family.</text>
</comment>
<keyword evidence="3 12" id="KW-0919">Taste</keyword>
<sequence length="311" mass="35817">MAVRYTIAYHIIIGLESFIGILANTFIITVNGVDWVRSQQLTPCDLILITLALSRLIWLWAFAFNNIYMGVRENEIEAQVRKIFFVLWNFLDLSSLWYATCLCVFYCAKVAEFRSPLFLRLKARIPRMVPQLLLGTQLLSFVFNLPLIFSDIWLASNSSHDNSTQGNSTDTAIGMGQFVWRVYPYLLPSVVFCSMALLLIASLCKHVRRMVRSRGGPQGPRLMAHFSALRFVVFFLFFYLAYIIAIVYYYIYKTSFASSEEYICMIVIEAYPSLHSIVLIQGNTKLREAYTRVLWKHKKSVKDRGVPGSQM</sequence>
<dbReference type="Pfam" id="PF05296">
    <property type="entry name" value="TAS2R"/>
    <property type="match status" value="1"/>
</dbReference>
<dbReference type="Proteomes" id="UP000515156">
    <property type="component" value="Chromosome 14"/>
</dbReference>
<feature type="transmembrane region" description="Helical" evidence="13">
    <location>
        <begin position="129"/>
        <end position="149"/>
    </location>
</feature>
<name>A0A6P7WHF5_9AMPH</name>
<dbReference type="PANTHER" id="PTHR11394">
    <property type="entry name" value="TASTE RECEPTOR TYPE 2"/>
    <property type="match status" value="1"/>
</dbReference>
<evidence type="ECO:0000256" key="7">
    <source>
        <dbReference type="ARBA" id="ARBA00023040"/>
    </source>
</evidence>
<feature type="transmembrane region" description="Helical" evidence="13">
    <location>
        <begin position="228"/>
        <end position="251"/>
    </location>
</feature>
<proteinExistence type="inferred from homology"/>
<dbReference type="InParanoid" id="A0A6P7WHF5"/>
<evidence type="ECO:0000313" key="15">
    <source>
        <dbReference type="RefSeq" id="XP_030042707.1"/>
    </source>
</evidence>
<keyword evidence="7 12" id="KW-0297">G-protein coupled receptor</keyword>
<protein>
    <recommendedName>
        <fullName evidence="12">Taste receptor type 2</fullName>
    </recommendedName>
</protein>
<keyword evidence="10 12" id="KW-0807">Transducer</keyword>
<dbReference type="GeneID" id="115457428"/>
<evidence type="ECO:0000256" key="1">
    <source>
        <dbReference type="ARBA" id="ARBA00004141"/>
    </source>
</evidence>
<evidence type="ECO:0000256" key="8">
    <source>
        <dbReference type="ARBA" id="ARBA00023136"/>
    </source>
</evidence>
<evidence type="ECO:0000313" key="14">
    <source>
        <dbReference type="Proteomes" id="UP000515156"/>
    </source>
</evidence>
<dbReference type="GO" id="GO:0016020">
    <property type="term" value="C:membrane"/>
    <property type="evidence" value="ECO:0007669"/>
    <property type="project" value="UniProtKB-SubCell"/>
</dbReference>
<dbReference type="FunFam" id="1.20.1070.10:FF:000055">
    <property type="entry name" value="Taste receptor type 2"/>
    <property type="match status" value="1"/>
</dbReference>
<feature type="transmembrane region" description="Helical" evidence="13">
    <location>
        <begin position="6"/>
        <end position="33"/>
    </location>
</feature>